<dbReference type="EMBL" id="VCIW01000008">
    <property type="protein sequence ID" value="TLS51705.1"/>
    <property type="molecule type" value="Genomic_DNA"/>
</dbReference>
<dbReference type="AlphaFoldDB" id="A0A5R9GJC0"/>
<protein>
    <submittedName>
        <fullName evidence="1">Group-specific protein</fullName>
    </submittedName>
</protein>
<gene>
    <name evidence="1" type="ORF">FE782_14520</name>
</gene>
<accession>A0A5R9GJC0</accession>
<comment type="caution">
    <text evidence="1">The sequence shown here is derived from an EMBL/GenBank/DDBJ whole genome shotgun (WGS) entry which is preliminary data.</text>
</comment>
<dbReference type="SUPFAM" id="SSF52309">
    <property type="entry name" value="N-(deoxy)ribosyltransferase-like"/>
    <property type="match status" value="1"/>
</dbReference>
<dbReference type="InterPro" id="IPR007710">
    <property type="entry name" value="Nucleoside_deoxyribTrfase"/>
</dbReference>
<keyword evidence="2" id="KW-1185">Reference proteome</keyword>
<dbReference type="Gene3D" id="3.40.50.450">
    <property type="match status" value="1"/>
</dbReference>
<reference evidence="1 2" key="1">
    <citation type="submission" date="2019-05" db="EMBL/GenBank/DDBJ databases">
        <authorList>
            <person name="Narsing Rao M.P."/>
            <person name="Li W.J."/>
        </authorList>
    </citation>
    <scope>NUCLEOTIDE SEQUENCE [LARGE SCALE GENOMIC DNA]</scope>
    <source>
        <strain evidence="1 2">SYSU_K30003</strain>
    </source>
</reference>
<name>A0A5R9GJC0_9BACL</name>
<evidence type="ECO:0000313" key="1">
    <source>
        <dbReference type="EMBL" id="TLS51705.1"/>
    </source>
</evidence>
<dbReference type="OrthoDB" id="2059845at2"/>
<dbReference type="Proteomes" id="UP000309676">
    <property type="component" value="Unassembled WGS sequence"/>
</dbReference>
<evidence type="ECO:0000313" key="2">
    <source>
        <dbReference type="Proteomes" id="UP000309676"/>
    </source>
</evidence>
<dbReference type="Pfam" id="PF05014">
    <property type="entry name" value="Nuc_deoxyrib_tr"/>
    <property type="match status" value="1"/>
</dbReference>
<proteinExistence type="predicted"/>
<organism evidence="1 2">
    <name type="scientific">Paenibacillus antri</name>
    <dbReference type="NCBI Taxonomy" id="2582848"/>
    <lineage>
        <taxon>Bacteria</taxon>
        <taxon>Bacillati</taxon>
        <taxon>Bacillota</taxon>
        <taxon>Bacilli</taxon>
        <taxon>Bacillales</taxon>
        <taxon>Paenibacillaceae</taxon>
        <taxon>Paenibacillus</taxon>
    </lineage>
</organism>
<sequence length="128" mass="14171">MRFYIASSFKNIENVRKVARELRALGFQQTYDWTTHSDIDSISKLRNIGHEEVSGVMAADVVIVMLPAGKGSHVELGVALGAGKKIYLYSPTNEINEIGTTSTFYHVDQVEQSTGSLDNLINSVCQNY</sequence>
<dbReference type="RefSeq" id="WP_138194931.1">
    <property type="nucleotide sequence ID" value="NZ_VCIW01000008.1"/>
</dbReference>